<gene>
    <name evidence="2" type="ORF">GTW23_04270</name>
</gene>
<name>A0ABT1CMD9_9HYPH</name>
<dbReference type="RefSeq" id="WP_252914765.1">
    <property type="nucleotide sequence ID" value="NZ_JAAAML010000001.1"/>
</dbReference>
<keyword evidence="1" id="KW-0472">Membrane</keyword>
<reference evidence="2 3" key="1">
    <citation type="submission" date="2020-01" db="EMBL/GenBank/DDBJ databases">
        <title>Genomes of bacteria type strains.</title>
        <authorList>
            <person name="Chen J."/>
            <person name="Zhu S."/>
            <person name="Yang J."/>
        </authorList>
    </citation>
    <scope>NUCLEOTIDE SEQUENCE [LARGE SCALE GENOMIC DNA]</scope>
    <source>
        <strain evidence="2 3">DSM 16655</strain>
    </source>
</reference>
<feature type="transmembrane region" description="Helical" evidence="1">
    <location>
        <begin position="33"/>
        <end position="56"/>
    </location>
</feature>
<organism evidence="2 3">
    <name type="scientific">Hoeflea alexandrii</name>
    <dbReference type="NCBI Taxonomy" id="288436"/>
    <lineage>
        <taxon>Bacteria</taxon>
        <taxon>Pseudomonadati</taxon>
        <taxon>Pseudomonadota</taxon>
        <taxon>Alphaproteobacteria</taxon>
        <taxon>Hyphomicrobiales</taxon>
        <taxon>Rhizobiaceae</taxon>
        <taxon>Hoeflea</taxon>
    </lineage>
</organism>
<evidence type="ECO:0008006" key="4">
    <source>
        <dbReference type="Google" id="ProtNLM"/>
    </source>
</evidence>
<accession>A0ABT1CMD9</accession>
<proteinExistence type="predicted"/>
<sequence length="101" mass="10916">MIEKHDLAFWIAVGGAVVVKLLTSPYAGIKRAVATVFAAVFSAYLFTQPAIAWLGLDPDQYTTTMAAVIALTGEGAMRFIINISNDPTKALEILKMWRGGK</sequence>
<feature type="transmembrane region" description="Helical" evidence="1">
    <location>
        <begin position="7"/>
        <end position="27"/>
    </location>
</feature>
<keyword evidence="1" id="KW-0812">Transmembrane</keyword>
<dbReference type="Proteomes" id="UP001320715">
    <property type="component" value="Unassembled WGS sequence"/>
</dbReference>
<evidence type="ECO:0000256" key="1">
    <source>
        <dbReference type="SAM" id="Phobius"/>
    </source>
</evidence>
<dbReference type="EMBL" id="JAAAML010000001">
    <property type="protein sequence ID" value="MCO6407381.1"/>
    <property type="molecule type" value="Genomic_DNA"/>
</dbReference>
<evidence type="ECO:0000313" key="3">
    <source>
        <dbReference type="Proteomes" id="UP001320715"/>
    </source>
</evidence>
<protein>
    <recommendedName>
        <fullName evidence="4">Holin</fullName>
    </recommendedName>
</protein>
<keyword evidence="1" id="KW-1133">Transmembrane helix</keyword>
<keyword evidence="3" id="KW-1185">Reference proteome</keyword>
<comment type="caution">
    <text evidence="2">The sequence shown here is derived from an EMBL/GenBank/DDBJ whole genome shotgun (WGS) entry which is preliminary data.</text>
</comment>
<evidence type="ECO:0000313" key="2">
    <source>
        <dbReference type="EMBL" id="MCO6407381.1"/>
    </source>
</evidence>